<name>A0ABX5QSU9_9BACT</name>
<sequence>MTALTKSDSKLGECLKKLLISGDLSEDCRKTINQFISGMIIVRTKGRYSLLGRGTLEELVDDIFQESAISFLNKKEKLMKASVEAIVSYFSKIVMSRIEDVRRTKQDAESLNREITSSQSDDHNNLEFGEIISVEPSDCYSPYDELIAEAIYETFKNEFVNKEADLCDFIYTKYEKDTDFREYPSADAKYKAHQRIRERIKKFFTEVVDVSDCVIMMVLKMYKSKICDKMRYK</sequence>
<evidence type="ECO:0000313" key="1">
    <source>
        <dbReference type="EMBL" id="QAV33180.1"/>
    </source>
</evidence>
<evidence type="ECO:0000313" key="2">
    <source>
        <dbReference type="Proteomes" id="UP000288947"/>
    </source>
</evidence>
<protein>
    <submittedName>
        <fullName evidence="1">Uncharacterized protein</fullName>
    </submittedName>
</protein>
<organism evidence="1 2">
    <name type="scientific">Fervidobacterium changbaicum</name>
    <dbReference type="NCBI Taxonomy" id="310769"/>
    <lineage>
        <taxon>Bacteria</taxon>
        <taxon>Thermotogati</taxon>
        <taxon>Thermotogota</taxon>
        <taxon>Thermotogae</taxon>
        <taxon>Thermotogales</taxon>
        <taxon>Fervidobacteriaceae</taxon>
        <taxon>Fervidobacterium</taxon>
    </lineage>
</organism>
<dbReference type="EMBL" id="CP026721">
    <property type="protein sequence ID" value="QAV33180.1"/>
    <property type="molecule type" value="Genomic_DNA"/>
</dbReference>
<proteinExistence type="predicted"/>
<reference evidence="1 2" key="1">
    <citation type="submission" date="2018-01" db="EMBL/GenBank/DDBJ databases">
        <title>The whole genome sequencing and assembly of Fervidobacterium changbaicum CBS-1 strain.</title>
        <authorList>
            <person name="Kim J.-Y."/>
            <person name="Park M.-K."/>
            <person name="Yi H."/>
            <person name="Bahn Y.-S."/>
            <person name="Kim J.F."/>
            <person name="Lee D.-W."/>
        </authorList>
    </citation>
    <scope>NUCLEOTIDE SEQUENCE [LARGE SCALE GENOMIC DNA]</scope>
    <source>
        <strain evidence="1 2">CBS-1</strain>
    </source>
</reference>
<keyword evidence="2" id="KW-1185">Reference proteome</keyword>
<dbReference type="Proteomes" id="UP000288947">
    <property type="component" value="Chromosome"/>
</dbReference>
<accession>A0ABX5QSU9</accession>
<gene>
    <name evidence="1" type="ORF">CBS1_05195</name>
</gene>
<dbReference type="RefSeq" id="WP_090223086.1">
    <property type="nucleotide sequence ID" value="NZ_CP026721.1"/>
</dbReference>